<keyword evidence="5 7" id="KW-1133">Transmembrane helix</keyword>
<evidence type="ECO:0000256" key="3">
    <source>
        <dbReference type="ARBA" id="ARBA00022475"/>
    </source>
</evidence>
<dbReference type="PANTHER" id="PTHR42709:SF6">
    <property type="entry name" value="UNDECAPRENYL PHOSPHATE TRANSPORTER A"/>
    <property type="match status" value="1"/>
</dbReference>
<comment type="subcellular location">
    <subcellularLocation>
        <location evidence="1">Cell membrane</location>
        <topology evidence="1">Multi-pass membrane protein</topology>
    </subcellularLocation>
</comment>
<gene>
    <name evidence="9" type="ORF">CSQ86_03140</name>
</gene>
<accession>A0A2M9HMK4</accession>
<evidence type="ECO:0000256" key="2">
    <source>
        <dbReference type="ARBA" id="ARBA00010792"/>
    </source>
</evidence>
<protein>
    <submittedName>
        <fullName evidence="9">DedA family protein</fullName>
    </submittedName>
</protein>
<organism evidence="9 10">
    <name type="scientific">Bifidobacterium felsineum</name>
    <dbReference type="NCBI Taxonomy" id="2045440"/>
    <lineage>
        <taxon>Bacteria</taxon>
        <taxon>Bacillati</taxon>
        <taxon>Actinomycetota</taxon>
        <taxon>Actinomycetes</taxon>
        <taxon>Bifidobacteriales</taxon>
        <taxon>Bifidobacteriaceae</taxon>
        <taxon>Bifidobacterium</taxon>
    </lineage>
</organism>
<dbReference type="PANTHER" id="PTHR42709">
    <property type="entry name" value="ALKALINE PHOSPHATASE LIKE PROTEIN"/>
    <property type="match status" value="1"/>
</dbReference>
<evidence type="ECO:0000256" key="1">
    <source>
        <dbReference type="ARBA" id="ARBA00004651"/>
    </source>
</evidence>
<sequence length="232" mass="24802">MSFSPELVVALAAEPTPICTASDGGLIGAITEWLITVMETIGGVGVALAIALESVFPPIPSEVILPLAGFTAARGTLSLPGAIIWATIGSVLGAWALYGISRWVGLHRINRAADMIPGVSRKDVGKANDWFTKYGTWSVLIGRVIPVVRSLISIPAGFNRMNFLQFTGWTLLGSVIWNTVLVSAGYLLGDQWCSIQGALGVFEDVVIAAVIVVIVWFVARKVRTVVRSRKQQ</sequence>
<keyword evidence="6 7" id="KW-0472">Membrane</keyword>
<evidence type="ECO:0000256" key="6">
    <source>
        <dbReference type="ARBA" id="ARBA00023136"/>
    </source>
</evidence>
<dbReference type="InterPro" id="IPR032816">
    <property type="entry name" value="VTT_dom"/>
</dbReference>
<keyword evidence="3" id="KW-1003">Cell membrane</keyword>
<name>A0A2M9HMK4_9BIFI</name>
<evidence type="ECO:0000259" key="8">
    <source>
        <dbReference type="Pfam" id="PF09335"/>
    </source>
</evidence>
<keyword evidence="4 7" id="KW-0812">Transmembrane</keyword>
<evidence type="ECO:0000313" key="9">
    <source>
        <dbReference type="EMBL" id="PJM78035.1"/>
    </source>
</evidence>
<dbReference type="RefSeq" id="WP_100493611.1">
    <property type="nucleotide sequence ID" value="NZ_JAFEJV010000008.1"/>
</dbReference>
<comment type="caution">
    <text evidence="9">The sequence shown here is derived from an EMBL/GenBank/DDBJ whole genome shotgun (WGS) entry which is preliminary data.</text>
</comment>
<keyword evidence="10" id="KW-1185">Reference proteome</keyword>
<dbReference type="GO" id="GO:0005886">
    <property type="term" value="C:plasma membrane"/>
    <property type="evidence" value="ECO:0007669"/>
    <property type="project" value="UniProtKB-SubCell"/>
</dbReference>
<proteinExistence type="inferred from homology"/>
<feature type="transmembrane region" description="Helical" evidence="7">
    <location>
        <begin position="166"/>
        <end position="189"/>
    </location>
</feature>
<feature type="transmembrane region" description="Helical" evidence="7">
    <location>
        <begin position="77"/>
        <end position="98"/>
    </location>
</feature>
<dbReference type="InterPro" id="IPR051311">
    <property type="entry name" value="DedA_domain"/>
</dbReference>
<reference evidence="10" key="1">
    <citation type="submission" date="2017-10" db="EMBL/GenBank/DDBJ databases">
        <title>Draft genome sequences of strains TRE 1, TRE 9, TRE H and TRI 7, isolated from tamarins, belonging to four potential novel Bifidobacterium species.</title>
        <authorList>
            <person name="Mattarelli P."/>
            <person name="Modesto M."/>
            <person name="Puglisi E."/>
            <person name="Morelli L."/>
            <person name="Bonetti A."/>
            <person name="Spezio C."/>
            <person name="Sandri C."/>
        </authorList>
    </citation>
    <scope>NUCLEOTIDE SEQUENCE [LARGE SCALE GENOMIC DNA]</scope>
    <source>
        <strain evidence="10">TREH</strain>
    </source>
</reference>
<dbReference type="OrthoDB" id="9813426at2"/>
<evidence type="ECO:0000256" key="5">
    <source>
        <dbReference type="ARBA" id="ARBA00022989"/>
    </source>
</evidence>
<evidence type="ECO:0000256" key="7">
    <source>
        <dbReference type="SAM" id="Phobius"/>
    </source>
</evidence>
<dbReference type="EMBL" id="PEBJ01000001">
    <property type="protein sequence ID" value="PJM78035.1"/>
    <property type="molecule type" value="Genomic_DNA"/>
</dbReference>
<evidence type="ECO:0000256" key="4">
    <source>
        <dbReference type="ARBA" id="ARBA00022692"/>
    </source>
</evidence>
<feature type="transmembrane region" description="Helical" evidence="7">
    <location>
        <begin position="195"/>
        <end position="219"/>
    </location>
</feature>
<dbReference type="Proteomes" id="UP000229239">
    <property type="component" value="Unassembled WGS sequence"/>
</dbReference>
<comment type="similarity">
    <text evidence="2">Belongs to the DedA family.</text>
</comment>
<feature type="domain" description="VTT" evidence="8">
    <location>
        <begin position="59"/>
        <end position="186"/>
    </location>
</feature>
<dbReference type="AlphaFoldDB" id="A0A2M9HMK4"/>
<dbReference type="Pfam" id="PF09335">
    <property type="entry name" value="VTT_dom"/>
    <property type="match status" value="1"/>
</dbReference>
<evidence type="ECO:0000313" key="10">
    <source>
        <dbReference type="Proteomes" id="UP000229239"/>
    </source>
</evidence>